<proteinExistence type="predicted"/>
<feature type="compositionally biased region" description="Polar residues" evidence="1">
    <location>
        <begin position="62"/>
        <end position="72"/>
    </location>
</feature>
<dbReference type="EMBL" id="VSSQ01045977">
    <property type="protein sequence ID" value="MPM99920.1"/>
    <property type="molecule type" value="Genomic_DNA"/>
</dbReference>
<organism evidence="2">
    <name type="scientific">bioreactor metagenome</name>
    <dbReference type="NCBI Taxonomy" id="1076179"/>
    <lineage>
        <taxon>unclassified sequences</taxon>
        <taxon>metagenomes</taxon>
        <taxon>ecological metagenomes</taxon>
    </lineage>
</organism>
<name>A0A645EDG9_9ZZZZ</name>
<protein>
    <submittedName>
        <fullName evidence="2">Uncharacterized protein</fullName>
    </submittedName>
</protein>
<dbReference type="AlphaFoldDB" id="A0A645EDG9"/>
<comment type="caution">
    <text evidence="2">The sequence shown here is derived from an EMBL/GenBank/DDBJ whole genome shotgun (WGS) entry which is preliminary data.</text>
</comment>
<gene>
    <name evidence="2" type="ORF">SDC9_147115</name>
</gene>
<accession>A0A645EDG9</accession>
<evidence type="ECO:0000256" key="1">
    <source>
        <dbReference type="SAM" id="MobiDB-lite"/>
    </source>
</evidence>
<feature type="region of interest" description="Disordered" evidence="1">
    <location>
        <begin position="59"/>
        <end position="80"/>
    </location>
</feature>
<evidence type="ECO:0000313" key="2">
    <source>
        <dbReference type="EMBL" id="MPM99920.1"/>
    </source>
</evidence>
<sequence>MSAISIISSSPSTAAIPASFPVFSVSLWQITPFPPRARSGKLSSAVRLPKPFSVIDNRSRETAPSSVRTNTHAPTTLSPSPSLMPLTPAACLPIMRAASSLNLIPRPALVAINICAFPSVLLTNNSSSPSRRSIARIPFFFMRLNRFSRHLFIFPCLVTMTRYSSVFSFPTDINAVTCSSCSSFNMLTMFVPFAVLEASGIS</sequence>
<reference evidence="2" key="1">
    <citation type="submission" date="2019-08" db="EMBL/GenBank/DDBJ databases">
        <authorList>
            <person name="Kucharzyk K."/>
            <person name="Murdoch R.W."/>
            <person name="Higgins S."/>
            <person name="Loffler F."/>
        </authorList>
    </citation>
    <scope>NUCLEOTIDE SEQUENCE</scope>
</reference>